<dbReference type="Pfam" id="PF03023">
    <property type="entry name" value="MurJ"/>
    <property type="match status" value="1"/>
</dbReference>
<dbReference type="Proteomes" id="UP000034407">
    <property type="component" value="Unassembled WGS sequence"/>
</dbReference>
<evidence type="ECO:0000256" key="4">
    <source>
        <dbReference type="ARBA" id="ARBA00022960"/>
    </source>
</evidence>
<feature type="transmembrane region" description="Helical" evidence="8">
    <location>
        <begin position="44"/>
        <end position="69"/>
    </location>
</feature>
<name>A0A0M3DKJ4_9FIRM</name>
<dbReference type="GO" id="GO:0071555">
    <property type="term" value="P:cell wall organization"/>
    <property type="evidence" value="ECO:0007669"/>
    <property type="project" value="UniProtKB-UniRule"/>
</dbReference>
<gene>
    <name evidence="8" type="primary">murJ</name>
    <name evidence="10" type="ORF">VN21_01980</name>
</gene>
<keyword evidence="4 8" id="KW-0133">Cell shape</keyword>
<feature type="transmembrane region" description="Helical" evidence="8">
    <location>
        <begin position="471"/>
        <end position="492"/>
    </location>
</feature>
<dbReference type="GO" id="GO:0034204">
    <property type="term" value="P:lipid translocation"/>
    <property type="evidence" value="ECO:0007669"/>
    <property type="project" value="TreeGrafter"/>
</dbReference>
<comment type="subcellular location">
    <subcellularLocation>
        <location evidence="1 8">Cell membrane</location>
        <topology evidence="1 8">Multi-pass membrane protein</topology>
    </subcellularLocation>
</comment>
<dbReference type="PIRSF" id="PIRSF002869">
    <property type="entry name" value="MviN"/>
    <property type="match status" value="1"/>
</dbReference>
<dbReference type="GO" id="GO:0015648">
    <property type="term" value="F:lipid-linked peptidoglycan transporter activity"/>
    <property type="evidence" value="ECO:0007669"/>
    <property type="project" value="UniProtKB-UniRule"/>
</dbReference>
<evidence type="ECO:0000313" key="11">
    <source>
        <dbReference type="Proteomes" id="UP000034407"/>
    </source>
</evidence>
<dbReference type="PATRIC" id="fig|1629550.3.peg.2910"/>
<keyword evidence="3 8" id="KW-0812">Transmembrane</keyword>
<keyword evidence="8 9" id="KW-0961">Cell wall biogenesis/degradation</keyword>
<dbReference type="GO" id="GO:0009252">
    <property type="term" value="P:peptidoglycan biosynthetic process"/>
    <property type="evidence" value="ECO:0007669"/>
    <property type="project" value="UniProtKB-UniRule"/>
</dbReference>
<feature type="transmembrane region" description="Helical" evidence="8">
    <location>
        <begin position="126"/>
        <end position="146"/>
    </location>
</feature>
<dbReference type="HAMAP" id="MF_02078">
    <property type="entry name" value="MurJ_MviN"/>
    <property type="match status" value="1"/>
</dbReference>
<keyword evidence="6 8" id="KW-1133">Transmembrane helix</keyword>
<feature type="transmembrane region" description="Helical" evidence="8">
    <location>
        <begin position="304"/>
        <end position="330"/>
    </location>
</feature>
<keyword evidence="5 8" id="KW-0573">Peptidoglycan synthesis</keyword>
<dbReference type="EMBL" id="LBBT01000037">
    <property type="protein sequence ID" value="KKY02676.1"/>
    <property type="molecule type" value="Genomic_DNA"/>
</dbReference>
<accession>A0A0M3DKJ4</accession>
<feature type="transmembrane region" description="Helical" evidence="8">
    <location>
        <begin position="7"/>
        <end position="24"/>
    </location>
</feature>
<feature type="transmembrane region" description="Helical" evidence="8">
    <location>
        <begin position="264"/>
        <end position="284"/>
    </location>
</feature>
<dbReference type="UniPathway" id="UPA00219"/>
<organism evidence="10 11">
    <name type="scientific">Paraclostridium benzoelyticum</name>
    <dbReference type="NCBI Taxonomy" id="1629550"/>
    <lineage>
        <taxon>Bacteria</taxon>
        <taxon>Bacillati</taxon>
        <taxon>Bacillota</taxon>
        <taxon>Clostridia</taxon>
        <taxon>Peptostreptococcales</taxon>
        <taxon>Peptostreptococcaceae</taxon>
        <taxon>Paraclostridium</taxon>
    </lineage>
</organism>
<feature type="transmembrane region" description="Helical" evidence="8">
    <location>
        <begin position="222"/>
        <end position="242"/>
    </location>
</feature>
<dbReference type="PANTHER" id="PTHR47019">
    <property type="entry name" value="LIPID II FLIPPASE MURJ"/>
    <property type="match status" value="1"/>
</dbReference>
<dbReference type="InterPro" id="IPR004268">
    <property type="entry name" value="MurJ"/>
</dbReference>
<feature type="transmembrane region" description="Helical" evidence="8">
    <location>
        <begin position="375"/>
        <end position="395"/>
    </location>
</feature>
<keyword evidence="8 9" id="KW-0813">Transport</keyword>
<dbReference type="CDD" id="cd13123">
    <property type="entry name" value="MATE_MurJ_like"/>
    <property type="match status" value="1"/>
</dbReference>
<dbReference type="RefSeq" id="WP_046821794.1">
    <property type="nucleotide sequence ID" value="NZ_LBBT01000037.1"/>
</dbReference>
<feature type="transmembrane region" description="Helical" evidence="8">
    <location>
        <begin position="81"/>
        <end position="103"/>
    </location>
</feature>
<comment type="caution">
    <text evidence="10">The sequence shown here is derived from an EMBL/GenBank/DDBJ whole genome shotgun (WGS) entry which is preliminary data.</text>
</comment>
<reference evidence="10 11" key="1">
    <citation type="submission" date="2015-04" db="EMBL/GenBank/DDBJ databases">
        <title>Microcin producing Clostridium sp. JC272T.</title>
        <authorList>
            <person name="Jyothsna T."/>
            <person name="Sasikala C."/>
            <person name="Ramana C."/>
        </authorList>
    </citation>
    <scope>NUCLEOTIDE SEQUENCE [LARGE SCALE GENOMIC DNA]</scope>
    <source>
        <strain evidence="10 11">JC272</strain>
    </source>
</reference>
<evidence type="ECO:0000256" key="5">
    <source>
        <dbReference type="ARBA" id="ARBA00022984"/>
    </source>
</evidence>
<dbReference type="GO" id="GO:0008360">
    <property type="term" value="P:regulation of cell shape"/>
    <property type="evidence" value="ECO:0007669"/>
    <property type="project" value="UniProtKB-UniRule"/>
</dbReference>
<keyword evidence="7 8" id="KW-0472">Membrane</keyword>
<dbReference type="AlphaFoldDB" id="A0A0M3DKJ4"/>
<feature type="transmembrane region" description="Helical" evidence="8">
    <location>
        <begin position="342"/>
        <end position="363"/>
    </location>
</feature>
<feature type="transmembrane region" description="Helical" evidence="8">
    <location>
        <begin position="401"/>
        <end position="422"/>
    </location>
</feature>
<keyword evidence="2 8" id="KW-1003">Cell membrane</keyword>
<evidence type="ECO:0000256" key="3">
    <source>
        <dbReference type="ARBA" id="ARBA00022692"/>
    </source>
</evidence>
<proteinExistence type="inferred from homology"/>
<dbReference type="PANTHER" id="PTHR47019:SF1">
    <property type="entry name" value="LIPID II FLIPPASE MURJ"/>
    <property type="match status" value="1"/>
</dbReference>
<dbReference type="PRINTS" id="PR01806">
    <property type="entry name" value="VIRFACTRMVIN"/>
</dbReference>
<evidence type="ECO:0000256" key="6">
    <source>
        <dbReference type="ARBA" id="ARBA00022989"/>
    </source>
</evidence>
<dbReference type="NCBIfam" id="TIGR01695">
    <property type="entry name" value="murJ_mviN"/>
    <property type="match status" value="1"/>
</dbReference>
<feature type="transmembrane region" description="Helical" evidence="8">
    <location>
        <begin position="179"/>
        <end position="201"/>
    </location>
</feature>
<comment type="similarity">
    <text evidence="8 9">Belongs to the MurJ/MviN family.</text>
</comment>
<dbReference type="OrthoDB" id="9804143at2"/>
<evidence type="ECO:0000313" key="10">
    <source>
        <dbReference type="EMBL" id="KKY02676.1"/>
    </source>
</evidence>
<dbReference type="GO" id="GO:0005886">
    <property type="term" value="C:plasma membrane"/>
    <property type="evidence" value="ECO:0007669"/>
    <property type="project" value="UniProtKB-SubCell"/>
</dbReference>
<dbReference type="InterPro" id="IPR051050">
    <property type="entry name" value="Lipid_II_flippase_MurJ/MviN"/>
</dbReference>
<sequence>MNKVAKTTLMLMIITIISKILGFARELVLGGIYGTTFYSDAYIVAMNIPGTLFSLIGIALATTFIPLYYENNKSIKESNKFVNNIFNITLILSGVLVSLVLLFTDQVVKIFAMGFDGYTFKLTVEFTRIMIFGALFMGTSSIITSFLQAKENFMIPGLVGIPFNIIIIIVIILSLKINIYILPIGTVIAMASRLVFQIPSARRYGYKYKFEIGLKEEYIKKVIWLVGPVFIGVAVNQINTMVDRTLASTLLEGSISALNYANRLNSFVMGLFIASIGTAIYPALSKMSSDSNKESFTKTVYKSVNSVILLVIPISVGAMVLATPIVSLLFERGAFDANATKTTASALIFYSIGMVGFGLRDILGKVFYSLQDTKTPMINGAIAMGINIILNLILVKFMGHAGLAFATSLSAIICILILFRSLKKKIGYFGQDKIIRTTIKSIIASILMGITTYVIYSMLSGMLGIGTIQKAISLFGSIGIGVLTYGVLIAILKVEEVSMIINFAKRKLNM</sequence>
<protein>
    <recommendedName>
        <fullName evidence="8">Probable lipid II flippase MurJ</fullName>
    </recommendedName>
</protein>
<evidence type="ECO:0000256" key="7">
    <source>
        <dbReference type="ARBA" id="ARBA00023136"/>
    </source>
</evidence>
<feature type="transmembrane region" description="Helical" evidence="8">
    <location>
        <begin position="153"/>
        <end position="173"/>
    </location>
</feature>
<evidence type="ECO:0000256" key="2">
    <source>
        <dbReference type="ARBA" id="ARBA00022475"/>
    </source>
</evidence>
<feature type="transmembrane region" description="Helical" evidence="8">
    <location>
        <begin position="442"/>
        <end position="465"/>
    </location>
</feature>
<evidence type="ECO:0000256" key="8">
    <source>
        <dbReference type="HAMAP-Rule" id="MF_02078"/>
    </source>
</evidence>
<evidence type="ECO:0000256" key="1">
    <source>
        <dbReference type="ARBA" id="ARBA00004651"/>
    </source>
</evidence>
<comment type="pathway">
    <text evidence="8">Cell wall biogenesis; peptidoglycan biosynthesis.</text>
</comment>
<keyword evidence="11" id="KW-1185">Reference proteome</keyword>
<comment type="function">
    <text evidence="8 9">Involved in peptidoglycan biosynthesis. Transports lipid-linked peptidoglycan precursors from the inner to the outer leaflet of the cytoplasmic membrane.</text>
</comment>
<evidence type="ECO:0000256" key="9">
    <source>
        <dbReference type="PIRNR" id="PIRNR002869"/>
    </source>
</evidence>